<dbReference type="EMBL" id="NHON01000027">
    <property type="protein sequence ID" value="OWJ66194.1"/>
    <property type="molecule type" value="Genomic_DNA"/>
</dbReference>
<dbReference type="RefSeq" id="WP_088151964.1">
    <property type="nucleotide sequence ID" value="NZ_NHON01000027.1"/>
</dbReference>
<accession>A0A211ZLZ4</accession>
<feature type="region of interest" description="Disordered" evidence="1">
    <location>
        <begin position="164"/>
        <end position="253"/>
    </location>
</feature>
<feature type="region of interest" description="Disordered" evidence="1">
    <location>
        <begin position="86"/>
        <end position="118"/>
    </location>
</feature>
<keyword evidence="3" id="KW-1185">Reference proteome</keyword>
<name>A0A211ZLZ4_9PROT</name>
<proteinExistence type="predicted"/>
<protein>
    <submittedName>
        <fullName evidence="2">Uncharacterized protein</fullName>
    </submittedName>
</protein>
<feature type="compositionally biased region" description="Low complexity" evidence="1">
    <location>
        <begin position="197"/>
        <end position="211"/>
    </location>
</feature>
<comment type="caution">
    <text evidence="2">The sequence shown here is derived from an EMBL/GenBank/DDBJ whole genome shotgun (WGS) entry which is preliminary data.</text>
</comment>
<sequence>MVDDAIKAEIPPAASPATDEAAVLSELTELALGLARGFQAQGVAALEAGDLDRAGEAETRFSSLFLGIRRAIALKLKLREQREEAQREAAADKDRRQDEKDRRRRAVGERMSRAIAAERPEARERLTADLWERLAEDERIDADLADTALPIDVLIARLRRDLGLPPHRPGGAGPAGTGKASPAAGEARGTSGPPRDGYGASGPPAGAVAPPRSVPLPPAGGGQGGSGPPATAPPGADPAERQGREHDRRRLDA</sequence>
<feature type="compositionally biased region" description="Basic and acidic residues" evidence="1">
    <location>
        <begin position="238"/>
        <end position="253"/>
    </location>
</feature>
<dbReference type="AlphaFoldDB" id="A0A211ZLZ4"/>
<organism evidence="2 3">
    <name type="scientific">Inquilinus limosus</name>
    <dbReference type="NCBI Taxonomy" id="171674"/>
    <lineage>
        <taxon>Bacteria</taxon>
        <taxon>Pseudomonadati</taxon>
        <taxon>Pseudomonadota</taxon>
        <taxon>Alphaproteobacteria</taxon>
        <taxon>Rhodospirillales</taxon>
        <taxon>Rhodospirillaceae</taxon>
        <taxon>Inquilinus</taxon>
    </lineage>
</organism>
<dbReference type="Proteomes" id="UP000196655">
    <property type="component" value="Unassembled WGS sequence"/>
</dbReference>
<reference evidence="3" key="1">
    <citation type="submission" date="2017-05" db="EMBL/GenBank/DDBJ databases">
        <authorList>
            <person name="Macchi M."/>
            <person name="Festa S."/>
            <person name="Coppotelli B.M."/>
            <person name="Morelli I.S."/>
        </authorList>
    </citation>
    <scope>NUCLEOTIDE SEQUENCE [LARGE SCALE GENOMIC DNA]</scope>
    <source>
        <strain evidence="3">I</strain>
    </source>
</reference>
<gene>
    <name evidence="2" type="ORF">BWR60_15695</name>
</gene>
<evidence type="ECO:0000256" key="1">
    <source>
        <dbReference type="SAM" id="MobiDB-lite"/>
    </source>
</evidence>
<evidence type="ECO:0000313" key="3">
    <source>
        <dbReference type="Proteomes" id="UP000196655"/>
    </source>
</evidence>
<evidence type="ECO:0000313" key="2">
    <source>
        <dbReference type="EMBL" id="OWJ66194.1"/>
    </source>
</evidence>